<comment type="similarity">
    <text evidence="1">Belongs to the metallo-dependent hydrolases superfamily. ATZ/TRZ family.</text>
</comment>
<sequence>MSSIIAAHALDAGGCRRDIAIEIEGETIARIHPATAPADDVIVMPAFANAHDHARPMPPSAVGAFGKPLELWLNRLAMFTAVDPYLATLAPFARAALGGQAAAMVHHTRPMGLTDLPTEAAEIARAAKDVGLRIAFGVALRDQNPLVYGDPAPVLADLDPVTRAEIEGRFLGPMKPIAEQIAVVDAVAERIASPMVDVQYAPNGPQWCSKAMWEALAEASARTGRRITTHLFETRYQRAWADRNFPQGLVRWLKDIGILSPRLTVAHCVWIRPDELDLLAEAGCTIATNPSSNLMLRSGIAPVADMVRRGCTVAMGLDGQTFDEDDDALREARLLWSLQAGWGFDTELTPAQVLTLALENGRPALRAPAGGRLAEGAAADLLIVDRAALEEPPVDEVAPIELLFARATRRHVKGLIVAGRTVVRDGRLLGVDLEAAHKELAAAYRAGLAQRSGLRAALPALEASVARYYGARLGCC</sequence>
<dbReference type="InterPro" id="IPR006680">
    <property type="entry name" value="Amidohydro-rel"/>
</dbReference>
<evidence type="ECO:0000313" key="6">
    <source>
        <dbReference type="Proteomes" id="UP000289200"/>
    </source>
</evidence>
<protein>
    <submittedName>
        <fullName evidence="5">5-methylthioadenosine/S-adenosylhomocysteine deaminase</fullName>
    </submittedName>
    <submittedName>
        <fullName evidence="4">Amidohydrolase family protein</fullName>
    </submittedName>
</protein>
<evidence type="ECO:0000313" key="7">
    <source>
        <dbReference type="Proteomes" id="UP000438991"/>
    </source>
</evidence>
<evidence type="ECO:0000259" key="3">
    <source>
        <dbReference type="Pfam" id="PF01979"/>
    </source>
</evidence>
<dbReference type="EMBL" id="UWOC01000033">
    <property type="protein sequence ID" value="VCU07270.1"/>
    <property type="molecule type" value="Genomic_DNA"/>
</dbReference>
<gene>
    <name evidence="5" type="primary">mtaD</name>
    <name evidence="4" type="ORF">GJ689_20695</name>
    <name evidence="5" type="ORF">RHODGE_RHODGE_00555</name>
</gene>
<dbReference type="InterPro" id="IPR032466">
    <property type="entry name" value="Metal_Hydrolase"/>
</dbReference>
<evidence type="ECO:0000256" key="2">
    <source>
        <dbReference type="ARBA" id="ARBA00022801"/>
    </source>
</evidence>
<dbReference type="InterPro" id="IPR050287">
    <property type="entry name" value="MTA/SAH_deaminase"/>
</dbReference>
<evidence type="ECO:0000256" key="1">
    <source>
        <dbReference type="ARBA" id="ARBA00006745"/>
    </source>
</evidence>
<proteinExistence type="inferred from homology"/>
<dbReference type="Gene3D" id="3.20.20.140">
    <property type="entry name" value="Metal-dependent hydrolases"/>
    <property type="match status" value="1"/>
</dbReference>
<reference evidence="6" key="2">
    <citation type="submission" date="2018-10" db="EMBL/GenBank/DDBJ databases">
        <authorList>
            <person name="Peiro R."/>
            <person name="Begona"/>
            <person name="Cbmso G."/>
            <person name="Lopez M."/>
            <person name="Gonzalez S."/>
            <person name="Sacristan E."/>
            <person name="Castillo E."/>
        </authorList>
    </citation>
    <scope>NUCLEOTIDE SEQUENCE [LARGE SCALE GENOMIC DNA]</scope>
</reference>
<dbReference type="Proteomes" id="UP000289200">
    <property type="component" value="Unassembled WGS sequence"/>
</dbReference>
<dbReference type="Pfam" id="PF01979">
    <property type="entry name" value="Amidohydro_1"/>
    <property type="match status" value="1"/>
</dbReference>
<dbReference type="OrthoDB" id="9796020at2"/>
<dbReference type="InterPro" id="IPR011059">
    <property type="entry name" value="Metal-dep_hydrolase_composite"/>
</dbReference>
<keyword evidence="2" id="KW-0378">Hydrolase</keyword>
<keyword evidence="6" id="KW-1185">Reference proteome</keyword>
<reference evidence="4 7" key="3">
    <citation type="submission" date="2019-11" db="EMBL/GenBank/DDBJ databases">
        <title>Whole-genome sequence of Rhodoplanes serenus DSM 18633, type strain.</title>
        <authorList>
            <person name="Kyndt J.A."/>
            <person name="Meyer T.E."/>
        </authorList>
    </citation>
    <scope>NUCLEOTIDE SEQUENCE [LARGE SCALE GENOMIC DNA]</scope>
    <source>
        <strain evidence="4 7">DSM 18633</strain>
    </source>
</reference>
<feature type="domain" description="Amidohydrolase-related" evidence="3">
    <location>
        <begin position="42"/>
        <end position="422"/>
    </location>
</feature>
<dbReference type="PANTHER" id="PTHR43794">
    <property type="entry name" value="AMINOHYDROLASE SSNA-RELATED"/>
    <property type="match status" value="1"/>
</dbReference>
<dbReference type="SUPFAM" id="SSF51338">
    <property type="entry name" value="Composite domain of metallo-dependent hydrolases"/>
    <property type="match status" value="1"/>
</dbReference>
<dbReference type="SUPFAM" id="SSF51556">
    <property type="entry name" value="Metallo-dependent hydrolases"/>
    <property type="match status" value="1"/>
</dbReference>
<accession>A0A447CQ21</accession>
<dbReference type="AlphaFoldDB" id="A0A447CQ21"/>
<name>A0A447CQ21_9BRAD</name>
<evidence type="ECO:0000313" key="4">
    <source>
        <dbReference type="EMBL" id="MTW18623.1"/>
    </source>
</evidence>
<reference evidence="5" key="1">
    <citation type="submission" date="2018-10" db="EMBL/GenBank/DDBJ databases">
        <authorList>
            <person name="Peiro R."/>
            <person name="Begona"/>
            <person name="Cbmso G."/>
            <person name="Lopez M."/>
            <person name="Gonzalez S."/>
            <person name="Sacristan E."/>
            <person name="Castillo E."/>
        </authorList>
    </citation>
    <scope>NUCLEOTIDE SEQUENCE</scope>
    <source>
        <strain evidence="5">Rhod_genome</strain>
    </source>
</reference>
<organism evidence="5 6">
    <name type="scientific">Rhodoplanes serenus</name>
    <dbReference type="NCBI Taxonomy" id="200615"/>
    <lineage>
        <taxon>Bacteria</taxon>
        <taxon>Pseudomonadati</taxon>
        <taxon>Pseudomonadota</taxon>
        <taxon>Alphaproteobacteria</taxon>
        <taxon>Hyphomicrobiales</taxon>
        <taxon>Nitrobacteraceae</taxon>
        <taxon>Rhodoplanes</taxon>
    </lineage>
</organism>
<evidence type="ECO:0000313" key="5">
    <source>
        <dbReference type="EMBL" id="VCU07270.1"/>
    </source>
</evidence>
<dbReference type="GO" id="GO:0016810">
    <property type="term" value="F:hydrolase activity, acting on carbon-nitrogen (but not peptide) bonds"/>
    <property type="evidence" value="ECO:0007669"/>
    <property type="project" value="InterPro"/>
</dbReference>
<comment type="caution">
    <text evidence="5">The sequence shown here is derived from an EMBL/GenBank/DDBJ whole genome shotgun (WGS) entry which is preliminary data.</text>
</comment>
<dbReference type="PANTHER" id="PTHR43794:SF11">
    <property type="entry name" value="AMIDOHYDROLASE-RELATED DOMAIN-CONTAINING PROTEIN"/>
    <property type="match status" value="1"/>
</dbReference>
<dbReference type="RefSeq" id="WP_129607668.1">
    <property type="nucleotide sequence ID" value="NZ_UWOC01000033.1"/>
</dbReference>
<dbReference type="EMBL" id="WNKV01000018">
    <property type="protein sequence ID" value="MTW18623.1"/>
    <property type="molecule type" value="Genomic_DNA"/>
</dbReference>
<dbReference type="Proteomes" id="UP000438991">
    <property type="component" value="Unassembled WGS sequence"/>
</dbReference>